<protein>
    <recommendedName>
        <fullName evidence="2">Transposase IS66 central domain-containing protein</fullName>
    </recommendedName>
</protein>
<accession>A0A1F5G4F0</accession>
<feature type="non-terminal residue" evidence="3">
    <location>
        <position position="461"/>
    </location>
</feature>
<sequence length="461" mass="52880">RMRQRVAVLEKAYCVQRQKADRLEELLRNRDRTIVELEKERDELTKLIEELKKQRDTYRGMVYKPMRKLTPKPAGGRLTGHIGYGRKLPTKIDKYLHVFANNCPDCGKSLTRSTTTVSHTVEDIPQPEAVPPIVTRYEIERQWCTNCRKEVVARPAGVIAHSRLGINLVIQILCLHYRCRMPYQTIATFLFDTWGIKISQGALIGITRRTRDWFGSAYGELLVQIRAAPVKHADETGWRIDGVGSWLWAFMTRDCVYYTIEETRGKGVAQKVLAGSMDTDVLVRDDYGAYEKLHMEHQSCWAHLLRKSREAVQPKGASGQMKKLHLKLKALYKTIETITIRPFNLNERRVYFQKCRQTLQVIIDADYTEADAQKIQIRIKRQNNNLLTAILKPNVPLTNNLAERMVRPMVVIRKISGGSRSYDGAASHAVNMSILQTILLRQQSLHPTLKDYILQGAAGKN</sequence>
<dbReference type="PANTHER" id="PTHR33678">
    <property type="entry name" value="BLL1576 PROTEIN"/>
    <property type="match status" value="1"/>
</dbReference>
<dbReference type="EMBL" id="MFAT01000019">
    <property type="protein sequence ID" value="OGD86709.1"/>
    <property type="molecule type" value="Genomic_DNA"/>
</dbReference>
<dbReference type="Proteomes" id="UP000176317">
    <property type="component" value="Unassembled WGS sequence"/>
</dbReference>
<name>A0A1F5G4F0_9BACT</name>
<reference evidence="3 4" key="1">
    <citation type="journal article" date="2016" name="Nat. Commun.">
        <title>Thousands of microbial genomes shed light on interconnected biogeochemical processes in an aquifer system.</title>
        <authorList>
            <person name="Anantharaman K."/>
            <person name="Brown C.T."/>
            <person name="Hug L.A."/>
            <person name="Sharon I."/>
            <person name="Castelle C.J."/>
            <person name="Probst A.J."/>
            <person name="Thomas B.C."/>
            <person name="Singh A."/>
            <person name="Wilkins M.J."/>
            <person name="Karaoz U."/>
            <person name="Brodie E.L."/>
            <person name="Williams K.H."/>
            <person name="Hubbard S.S."/>
            <person name="Banfield J.F."/>
        </authorList>
    </citation>
    <scope>NUCLEOTIDE SEQUENCE [LARGE SCALE GENOMIC DNA]</scope>
</reference>
<proteinExistence type="predicted"/>
<evidence type="ECO:0000259" key="2">
    <source>
        <dbReference type="Pfam" id="PF03050"/>
    </source>
</evidence>
<gene>
    <name evidence="3" type="ORF">A2164_03500</name>
</gene>
<dbReference type="NCBIfam" id="NF033517">
    <property type="entry name" value="transpos_IS66"/>
    <property type="match status" value="1"/>
</dbReference>
<feature type="non-terminal residue" evidence="3">
    <location>
        <position position="1"/>
    </location>
</feature>
<evidence type="ECO:0000256" key="1">
    <source>
        <dbReference type="SAM" id="Coils"/>
    </source>
</evidence>
<organism evidence="3 4">
    <name type="scientific">Candidatus Curtissbacteria bacterium RBG_13_35_7</name>
    <dbReference type="NCBI Taxonomy" id="1797705"/>
    <lineage>
        <taxon>Bacteria</taxon>
        <taxon>Candidatus Curtissiibacteriota</taxon>
    </lineage>
</organism>
<dbReference type="InterPro" id="IPR004291">
    <property type="entry name" value="Transposase_IS66_central"/>
</dbReference>
<dbReference type="Pfam" id="PF03050">
    <property type="entry name" value="DDE_Tnp_IS66"/>
    <property type="match status" value="1"/>
</dbReference>
<feature type="coiled-coil region" evidence="1">
    <location>
        <begin position="20"/>
        <end position="61"/>
    </location>
</feature>
<comment type="caution">
    <text evidence="3">The sequence shown here is derived from an EMBL/GenBank/DDBJ whole genome shotgun (WGS) entry which is preliminary data.</text>
</comment>
<dbReference type="PANTHER" id="PTHR33678:SF1">
    <property type="entry name" value="BLL1576 PROTEIN"/>
    <property type="match status" value="1"/>
</dbReference>
<dbReference type="InterPro" id="IPR052344">
    <property type="entry name" value="Transposase-related"/>
</dbReference>
<dbReference type="AlphaFoldDB" id="A0A1F5G4F0"/>
<keyword evidence="1" id="KW-0175">Coiled coil</keyword>
<evidence type="ECO:0000313" key="3">
    <source>
        <dbReference type="EMBL" id="OGD86709.1"/>
    </source>
</evidence>
<evidence type="ECO:0000313" key="4">
    <source>
        <dbReference type="Proteomes" id="UP000176317"/>
    </source>
</evidence>
<feature type="domain" description="Transposase IS66 central" evidence="2">
    <location>
        <begin position="162"/>
        <end position="426"/>
    </location>
</feature>